<keyword evidence="1" id="KW-0812">Transmembrane</keyword>
<evidence type="ECO:0000313" key="2">
    <source>
        <dbReference type="EMBL" id="JAT81648.1"/>
    </source>
</evidence>
<organism evidence="2">
    <name type="scientific">Pectinophora gossypiella</name>
    <name type="common">Cotton pink bollworm</name>
    <name type="synonym">Depressaria gossypiella</name>
    <dbReference type="NCBI Taxonomy" id="13191"/>
    <lineage>
        <taxon>Eukaryota</taxon>
        <taxon>Metazoa</taxon>
        <taxon>Ecdysozoa</taxon>
        <taxon>Arthropoda</taxon>
        <taxon>Hexapoda</taxon>
        <taxon>Insecta</taxon>
        <taxon>Pterygota</taxon>
        <taxon>Neoptera</taxon>
        <taxon>Endopterygota</taxon>
        <taxon>Lepidoptera</taxon>
        <taxon>Glossata</taxon>
        <taxon>Ditrysia</taxon>
        <taxon>Gelechioidea</taxon>
        <taxon>Gelechiidae</taxon>
        <taxon>Apatetrinae</taxon>
        <taxon>Pectinophora</taxon>
    </lineage>
</organism>
<feature type="transmembrane region" description="Helical" evidence="1">
    <location>
        <begin position="105"/>
        <end position="131"/>
    </location>
</feature>
<accession>A0A1E1W3T9</accession>
<keyword evidence="1" id="KW-0472">Membrane</keyword>
<evidence type="ECO:0000256" key="1">
    <source>
        <dbReference type="SAM" id="Phobius"/>
    </source>
</evidence>
<protein>
    <submittedName>
        <fullName evidence="2">Uncharacterized protein</fullName>
    </submittedName>
</protein>
<reference evidence="2" key="1">
    <citation type="submission" date="2015-09" db="EMBL/GenBank/DDBJ databases">
        <title>De novo assembly of Pectinophora gossypiella (Pink Bollworm) gut transcriptome.</title>
        <authorList>
            <person name="Tassone E.E."/>
        </authorList>
    </citation>
    <scope>NUCLEOTIDE SEQUENCE</scope>
</reference>
<dbReference type="AlphaFoldDB" id="A0A1E1W3T9"/>
<gene>
    <name evidence="2" type="ORF">g.14840</name>
</gene>
<dbReference type="OrthoDB" id="8117782at2759"/>
<keyword evidence="1" id="KW-1133">Transmembrane helix</keyword>
<name>A0A1E1W3T9_PECGO</name>
<dbReference type="EMBL" id="GDQN01009406">
    <property type="protein sequence ID" value="JAT81648.1"/>
    <property type="molecule type" value="Transcribed_RNA"/>
</dbReference>
<sequence length="154" mass="17685">MADEAQGPTINIGDAIKKSIAESMKNIDPVAIMQKIVASTPEEEESDEVRQKLQGVLQKYNDMNEDDREQFVSQMKEILANRITMKMKDFNPNLDGLQEEIGQAIMYRLALLGVGALLLVILFVFFGYKLYKSIKEKEVRREEKKKAKQMKKKK</sequence>
<proteinExistence type="predicted"/>